<dbReference type="GO" id="GO:0016787">
    <property type="term" value="F:hydrolase activity"/>
    <property type="evidence" value="ECO:0007669"/>
    <property type="project" value="UniProtKB-KW"/>
</dbReference>
<dbReference type="Proteomes" id="UP000036834">
    <property type="component" value="Unassembled WGS sequence"/>
</dbReference>
<name>A0A0K9YTQ1_9BACL</name>
<evidence type="ECO:0000259" key="4">
    <source>
        <dbReference type="Pfam" id="PF00557"/>
    </source>
</evidence>
<organism evidence="7 8">
    <name type="scientific">Brevibacillus reuszeri</name>
    <dbReference type="NCBI Taxonomy" id="54915"/>
    <lineage>
        <taxon>Bacteria</taxon>
        <taxon>Bacillati</taxon>
        <taxon>Bacillota</taxon>
        <taxon>Bacilli</taxon>
        <taxon>Bacillales</taxon>
        <taxon>Paenibacillaceae</taxon>
        <taxon>Brevibacillus</taxon>
    </lineage>
</organism>
<feature type="domain" description="Peptidase M24" evidence="4">
    <location>
        <begin position="142"/>
        <end position="344"/>
    </location>
</feature>
<reference evidence="8" key="1">
    <citation type="submission" date="2015-07" db="EMBL/GenBank/DDBJ databases">
        <title>Genome sequencing project for genomic taxonomy and phylogenomics of Bacillus-like bacteria.</title>
        <authorList>
            <person name="Liu B."/>
            <person name="Wang J."/>
            <person name="Zhu Y."/>
            <person name="Liu G."/>
            <person name="Chen Q."/>
            <person name="Chen Z."/>
            <person name="Lan J."/>
            <person name="Che J."/>
            <person name="Ge C."/>
            <person name="Shi H."/>
            <person name="Pan Z."/>
            <person name="Liu X."/>
        </authorList>
    </citation>
    <scope>NUCLEOTIDE SEQUENCE [LARGE SCALE GENOMIC DNA]</scope>
    <source>
        <strain evidence="8">DSM 9887</strain>
    </source>
</reference>
<dbReference type="Gene3D" id="3.90.230.10">
    <property type="entry name" value="Creatinase/methionine aminopeptidase superfamily"/>
    <property type="match status" value="1"/>
</dbReference>
<evidence type="ECO:0000259" key="5">
    <source>
        <dbReference type="Pfam" id="PF01321"/>
    </source>
</evidence>
<dbReference type="OrthoDB" id="9806388at2"/>
<dbReference type="InterPro" id="IPR036005">
    <property type="entry name" value="Creatinase/aminopeptidase-like"/>
</dbReference>
<dbReference type="InterPro" id="IPR000994">
    <property type="entry name" value="Pept_M24"/>
</dbReference>
<dbReference type="Pfam" id="PF01321">
    <property type="entry name" value="Creatinase_N"/>
    <property type="match status" value="1"/>
</dbReference>
<dbReference type="InterPro" id="IPR029149">
    <property type="entry name" value="Creatin/AminoP/Spt16_N"/>
</dbReference>
<accession>A0A0K9YTQ1</accession>
<dbReference type="CDD" id="cd01092">
    <property type="entry name" value="APP-like"/>
    <property type="match status" value="1"/>
</dbReference>
<dbReference type="EMBL" id="LGIQ01000009">
    <property type="protein sequence ID" value="KNB71575.1"/>
    <property type="molecule type" value="Genomic_DNA"/>
</dbReference>
<dbReference type="RefSeq" id="WP_049740615.1">
    <property type="nucleotide sequence ID" value="NZ_BJON01000003.1"/>
</dbReference>
<evidence type="ECO:0000313" key="7">
    <source>
        <dbReference type="EMBL" id="KNB71575.1"/>
    </source>
</evidence>
<sequence length="365" mass="41603">MKPFTGRLQRCILSMQSERMSRLLVSSTANLYYLTGQHISTGERLSCLYFDGENKPKLFIHQMFAGQLALPEEIEVVLWSDENDPVTLLAEHVGTSGEIGIDQSWSSSYLIDLLRIRTDLQPIKSYVVEKLREIKDECEINILRQSARIADAVMHQVVELQYYPATEREMAETIRSFFGEHSVHDLSFQPIIGFGKNSANPHHEIGMTSLIPEQAVVIDMGGIYHSYCSDITRTLYYGKPNQRFEEIYKIVRAAQEKAIAMIRPGVRFADVDRMIRSEFAKVSYDRFFTHRTGHGLGLELHEGPFLHQNNEDEMQAGMVFSIEPGIYLPDEFGVRIEDIVVVTEGGCEILTQSPKEISYIDIREG</sequence>
<dbReference type="STRING" id="54915.ADS79_22695"/>
<evidence type="ECO:0000313" key="9">
    <source>
        <dbReference type="Proteomes" id="UP000319578"/>
    </source>
</evidence>
<dbReference type="PROSITE" id="PS00491">
    <property type="entry name" value="PROLINE_PEPTIDASE"/>
    <property type="match status" value="1"/>
</dbReference>
<dbReference type="PANTHER" id="PTHR46112">
    <property type="entry name" value="AMINOPEPTIDASE"/>
    <property type="match status" value="1"/>
</dbReference>
<evidence type="ECO:0000256" key="2">
    <source>
        <dbReference type="ARBA" id="ARBA00022801"/>
    </source>
</evidence>
<gene>
    <name evidence="7" type="ORF">ADS79_22695</name>
    <name evidence="6" type="ORF">BRE01_09410</name>
</gene>
<reference evidence="7" key="2">
    <citation type="submission" date="2015-07" db="EMBL/GenBank/DDBJ databases">
        <title>MeaNS - Measles Nucleotide Surveillance Program.</title>
        <authorList>
            <person name="Tran T."/>
            <person name="Druce J."/>
        </authorList>
    </citation>
    <scope>NUCLEOTIDE SEQUENCE</scope>
    <source>
        <strain evidence="7">DSM 9887</strain>
    </source>
</reference>
<keyword evidence="9" id="KW-1185">Reference proteome</keyword>
<protein>
    <submittedName>
        <fullName evidence="6">Proline dipeptidase</fullName>
    </submittedName>
</protein>
<dbReference type="InterPro" id="IPR050659">
    <property type="entry name" value="Peptidase_M24B"/>
</dbReference>
<dbReference type="SUPFAM" id="SSF53092">
    <property type="entry name" value="Creatinase/prolidase N-terminal domain"/>
    <property type="match status" value="1"/>
</dbReference>
<dbReference type="PANTHER" id="PTHR46112:SF3">
    <property type="entry name" value="AMINOPEPTIDASE YPDF"/>
    <property type="match status" value="1"/>
</dbReference>
<dbReference type="InterPro" id="IPR001131">
    <property type="entry name" value="Peptidase_M24B_aminopep-P_CS"/>
</dbReference>
<dbReference type="InterPro" id="IPR000587">
    <property type="entry name" value="Creatinase_N"/>
</dbReference>
<dbReference type="Proteomes" id="UP000319578">
    <property type="component" value="Unassembled WGS sequence"/>
</dbReference>
<dbReference type="EMBL" id="BJON01000003">
    <property type="protein sequence ID" value="GED67239.1"/>
    <property type="molecule type" value="Genomic_DNA"/>
</dbReference>
<evidence type="ECO:0000313" key="6">
    <source>
        <dbReference type="EMBL" id="GED67239.1"/>
    </source>
</evidence>
<comment type="caution">
    <text evidence="7">The sequence shown here is derived from an EMBL/GenBank/DDBJ whole genome shotgun (WGS) entry which is preliminary data.</text>
</comment>
<evidence type="ECO:0000256" key="1">
    <source>
        <dbReference type="ARBA" id="ARBA00022723"/>
    </source>
</evidence>
<keyword evidence="2" id="KW-0378">Hydrolase</keyword>
<dbReference type="GO" id="GO:0046872">
    <property type="term" value="F:metal ion binding"/>
    <property type="evidence" value="ECO:0007669"/>
    <property type="project" value="UniProtKB-KW"/>
</dbReference>
<evidence type="ECO:0000256" key="3">
    <source>
        <dbReference type="RuleBase" id="RU000590"/>
    </source>
</evidence>
<dbReference type="Gene3D" id="3.40.350.10">
    <property type="entry name" value="Creatinase/prolidase N-terminal domain"/>
    <property type="match status" value="1"/>
</dbReference>
<keyword evidence="1 3" id="KW-0479">Metal-binding</keyword>
<comment type="similarity">
    <text evidence="3">Belongs to the peptidase M24B family.</text>
</comment>
<dbReference type="PATRIC" id="fig|54915.3.peg.3670"/>
<evidence type="ECO:0000313" key="8">
    <source>
        <dbReference type="Proteomes" id="UP000036834"/>
    </source>
</evidence>
<reference evidence="6 9" key="3">
    <citation type="submission" date="2019-06" db="EMBL/GenBank/DDBJ databases">
        <title>Whole genome shotgun sequence of Brevibacillus reuszeri NBRC 15719.</title>
        <authorList>
            <person name="Hosoyama A."/>
            <person name="Uohara A."/>
            <person name="Ohji S."/>
            <person name="Ichikawa N."/>
        </authorList>
    </citation>
    <scope>NUCLEOTIDE SEQUENCE [LARGE SCALE GENOMIC DNA]</scope>
    <source>
        <strain evidence="6 9">NBRC 15719</strain>
    </source>
</reference>
<dbReference type="SUPFAM" id="SSF55920">
    <property type="entry name" value="Creatinase/aminopeptidase"/>
    <property type="match status" value="1"/>
</dbReference>
<feature type="domain" description="Creatinase N-terminal" evidence="5">
    <location>
        <begin position="7"/>
        <end position="134"/>
    </location>
</feature>
<dbReference type="Pfam" id="PF00557">
    <property type="entry name" value="Peptidase_M24"/>
    <property type="match status" value="1"/>
</dbReference>
<dbReference type="AlphaFoldDB" id="A0A0K9YTQ1"/>
<proteinExistence type="inferred from homology"/>